<dbReference type="EMBL" id="VOKX01000129">
    <property type="protein sequence ID" value="KAB7833742.1"/>
    <property type="molecule type" value="Genomic_DNA"/>
</dbReference>
<evidence type="ECO:0000313" key="2">
    <source>
        <dbReference type="EMBL" id="KAB7833742.1"/>
    </source>
</evidence>
<reference evidence="2 3" key="1">
    <citation type="journal article" date="2019" name="Microb. Cell Fact.">
        <title>Exploring novel herbicidin analogues by transcriptional regulator overexpression and MS/MS molecular networking.</title>
        <authorList>
            <person name="Shi Y."/>
            <person name="Gu R."/>
            <person name="Li Y."/>
            <person name="Wang X."/>
            <person name="Ren W."/>
            <person name="Li X."/>
            <person name="Wang L."/>
            <person name="Xie Y."/>
            <person name="Hong B."/>
        </authorList>
    </citation>
    <scope>NUCLEOTIDE SEQUENCE [LARGE SCALE GENOMIC DNA]</scope>
    <source>
        <strain evidence="2 3">US-43</strain>
    </source>
</reference>
<accession>A0A5N5VZV5</accession>
<sequence>MTMQPLYVFDAEVSALPGADPFPLVREHVGAWLCGPAGDGPGAVELAVAGGPRPLHGGRTVEWAVEGPPDATAVRVTVTQPLDGDVGRFVTRITVSSVAGRVGLRVVMGREVDGGWIAPVQDPLLRRPGLLRTVAADEGLRLHVLGQRVTGRYEPIRETAQTAVLAESLAGRTRLPILLVHPREDAAWTAARQAAGELIGLAQVVTLNYGTARELRRLLPEAAVPDGGARLVWPLPAPAHPAYARAEVADPATRFRWMRTLGELAVVARGSDHGWEAARRAARGSAARRAAERLAAARATGDVARQLDVYEERVARLEADVAFWEAEAQTLTTRLEAAGDADAARREAEYWRDLYVREVKRDDFKAGEPADPWEEVPELDRADPEATYRALEEAADHRIVFTAGAERSWRASGYPHPDEMTAQLVTLAKAAVDLYDQPNGRPEKMPRITQWFKEQHGLTVATSDLTIKKDRKLRYFSFDGDDRRDGLPHVKVRDATSHNEVGRIHFAFDHDKRRLIVDHVGVKKY</sequence>
<keyword evidence="1" id="KW-0175">Coiled coil</keyword>
<dbReference type="AlphaFoldDB" id="A0A5N5VZV5"/>
<proteinExistence type="predicted"/>
<comment type="caution">
    <text evidence="2">The sequence shown here is derived from an EMBL/GenBank/DDBJ whole genome shotgun (WGS) entry which is preliminary data.</text>
</comment>
<protein>
    <submittedName>
        <fullName evidence="2">Uncharacterized protein</fullName>
    </submittedName>
</protein>
<dbReference type="Proteomes" id="UP000327000">
    <property type="component" value="Unassembled WGS sequence"/>
</dbReference>
<name>A0A5N5VZV5_STRMB</name>
<dbReference type="RefSeq" id="WP_152265987.1">
    <property type="nucleotide sequence ID" value="NZ_VOKX01000129.1"/>
</dbReference>
<organism evidence="2 3">
    <name type="scientific">Streptomyces mobaraensis</name>
    <name type="common">Streptoverticillium mobaraense</name>
    <dbReference type="NCBI Taxonomy" id="35621"/>
    <lineage>
        <taxon>Bacteria</taxon>
        <taxon>Bacillati</taxon>
        <taxon>Actinomycetota</taxon>
        <taxon>Actinomycetes</taxon>
        <taxon>Kitasatosporales</taxon>
        <taxon>Streptomycetaceae</taxon>
        <taxon>Streptomyces</taxon>
    </lineage>
</organism>
<evidence type="ECO:0000313" key="3">
    <source>
        <dbReference type="Proteomes" id="UP000327000"/>
    </source>
</evidence>
<gene>
    <name evidence="2" type="ORF">FRZ00_32465</name>
</gene>
<evidence type="ECO:0000256" key="1">
    <source>
        <dbReference type="SAM" id="Coils"/>
    </source>
</evidence>
<feature type="coiled-coil region" evidence="1">
    <location>
        <begin position="307"/>
        <end position="334"/>
    </location>
</feature>
<keyword evidence="3" id="KW-1185">Reference proteome</keyword>
<dbReference type="OrthoDB" id="3906893at2"/>